<gene>
    <name evidence="10" type="ORF">NA56DRAFT_573052</name>
</gene>
<dbReference type="Proteomes" id="UP000235672">
    <property type="component" value="Unassembled WGS sequence"/>
</dbReference>
<proteinExistence type="inferred from homology"/>
<dbReference type="InterPro" id="IPR013926">
    <property type="entry name" value="CGI121/TPRKB"/>
</dbReference>
<evidence type="ECO:0000313" key="10">
    <source>
        <dbReference type="EMBL" id="PMD20871.1"/>
    </source>
</evidence>
<dbReference type="STRING" id="1745343.A0A2J6Q3P4"/>
<evidence type="ECO:0000313" key="11">
    <source>
        <dbReference type="Proteomes" id="UP000235672"/>
    </source>
</evidence>
<dbReference type="Gene3D" id="3.30.2380.10">
    <property type="entry name" value="CGI121/TPRKB"/>
    <property type="match status" value="1"/>
</dbReference>
<dbReference type="GO" id="GO:0000408">
    <property type="term" value="C:EKC/KEOPS complex"/>
    <property type="evidence" value="ECO:0007669"/>
    <property type="project" value="TreeGrafter"/>
</dbReference>
<keyword evidence="5" id="KW-0819">tRNA processing</keyword>
<evidence type="ECO:0000256" key="3">
    <source>
        <dbReference type="ARBA" id="ARBA00015316"/>
    </source>
</evidence>
<dbReference type="PANTHER" id="PTHR15840">
    <property type="entry name" value="CGI-121 FAMILY MEMBER"/>
    <property type="match status" value="1"/>
</dbReference>
<evidence type="ECO:0000256" key="9">
    <source>
        <dbReference type="SAM" id="MobiDB-lite"/>
    </source>
</evidence>
<dbReference type="PANTHER" id="PTHR15840:SF10">
    <property type="entry name" value="EKC_KEOPS COMPLEX SUBUNIT TPRKB"/>
    <property type="match status" value="1"/>
</dbReference>
<dbReference type="GO" id="GO:0005634">
    <property type="term" value="C:nucleus"/>
    <property type="evidence" value="ECO:0007669"/>
    <property type="project" value="UniProtKB-SubCell"/>
</dbReference>
<feature type="compositionally biased region" description="Gly residues" evidence="9">
    <location>
        <begin position="165"/>
        <end position="182"/>
    </location>
</feature>
<organism evidence="10 11">
    <name type="scientific">Hyaloscypha hepaticicola</name>
    <dbReference type="NCBI Taxonomy" id="2082293"/>
    <lineage>
        <taxon>Eukaryota</taxon>
        <taxon>Fungi</taxon>
        <taxon>Dikarya</taxon>
        <taxon>Ascomycota</taxon>
        <taxon>Pezizomycotina</taxon>
        <taxon>Leotiomycetes</taxon>
        <taxon>Helotiales</taxon>
        <taxon>Hyaloscyphaceae</taxon>
        <taxon>Hyaloscypha</taxon>
    </lineage>
</organism>
<dbReference type="GO" id="GO:0005829">
    <property type="term" value="C:cytosol"/>
    <property type="evidence" value="ECO:0007669"/>
    <property type="project" value="TreeGrafter"/>
</dbReference>
<evidence type="ECO:0000256" key="6">
    <source>
        <dbReference type="ARBA" id="ARBA00023242"/>
    </source>
</evidence>
<dbReference type="GO" id="GO:0002949">
    <property type="term" value="P:tRNA threonylcarbamoyladenosine modification"/>
    <property type="evidence" value="ECO:0007669"/>
    <property type="project" value="TreeGrafter"/>
</dbReference>
<dbReference type="Pfam" id="PF08617">
    <property type="entry name" value="CGI-121"/>
    <property type="match status" value="1"/>
</dbReference>
<keyword evidence="11" id="KW-1185">Reference proteome</keyword>
<comment type="subcellular location">
    <subcellularLocation>
        <location evidence="1">Nucleus</location>
    </subcellularLocation>
</comment>
<keyword evidence="6 8" id="KW-0539">Nucleus</keyword>
<comment type="function">
    <text evidence="7">Component of the EKC/KEOPS complex that is required for the formation of a threonylcarbamoyl group on adenosine at position 37 (t(6)A37) in tRNAs that read codons beginning with adenine. The complex is probably involved in the transfer of the threonylcarbamoyl moiety of threonylcarbamoyl-AMP (TC-AMP) to the N6 group of A37. CGI121 acts as an allosteric effector that regulates the t(6)A activity of the complex. The EKC/KEOPS complex also promotes both telomere uncapping and telomere elongation. The complex is required for efficient recruitment of transcriptional coactivators. CGI121 is not required for tRNA modification.</text>
</comment>
<sequence length="212" mass="23077">MALLQTVHLEHLPQSHAIHVALYQDIKNATFLQQQLLAGNTDFEYALIDAGVIVSKRHAFAAAYRAVNDLLESRLRSRNVHSEIVFSLSPNNNASESFRRFGITPSTTNLLIIKVTTPSSALTASEIQSHLTSSIEGEQVPFEDSILQQLTDVPRVKKIYKLNSNGGGGKKNGQLNGTGGDGLSISRNGEESERKELELLVLGAMALRGVTN</sequence>
<dbReference type="SUPFAM" id="SSF143870">
    <property type="entry name" value="PF0523-like"/>
    <property type="match status" value="1"/>
</dbReference>
<evidence type="ECO:0000256" key="2">
    <source>
        <dbReference type="ARBA" id="ARBA00005546"/>
    </source>
</evidence>
<dbReference type="AlphaFoldDB" id="A0A2J6Q3P4"/>
<reference evidence="10 11" key="1">
    <citation type="submission" date="2016-05" db="EMBL/GenBank/DDBJ databases">
        <title>A degradative enzymes factory behind the ericoid mycorrhizal symbiosis.</title>
        <authorList>
            <consortium name="DOE Joint Genome Institute"/>
            <person name="Martino E."/>
            <person name="Morin E."/>
            <person name="Grelet G."/>
            <person name="Kuo A."/>
            <person name="Kohler A."/>
            <person name="Daghino S."/>
            <person name="Barry K."/>
            <person name="Choi C."/>
            <person name="Cichocki N."/>
            <person name="Clum A."/>
            <person name="Copeland A."/>
            <person name="Hainaut M."/>
            <person name="Haridas S."/>
            <person name="Labutti K."/>
            <person name="Lindquist E."/>
            <person name="Lipzen A."/>
            <person name="Khouja H.-R."/>
            <person name="Murat C."/>
            <person name="Ohm R."/>
            <person name="Olson A."/>
            <person name="Spatafora J."/>
            <person name="Veneault-Fourrey C."/>
            <person name="Henrissat B."/>
            <person name="Grigoriev I."/>
            <person name="Martin F."/>
            <person name="Perotto S."/>
        </authorList>
    </citation>
    <scope>NUCLEOTIDE SEQUENCE [LARGE SCALE GENOMIC DNA]</scope>
    <source>
        <strain evidence="10 11">UAMH 7357</strain>
    </source>
</reference>
<feature type="region of interest" description="Disordered" evidence="9">
    <location>
        <begin position="163"/>
        <end position="190"/>
    </location>
</feature>
<evidence type="ECO:0000256" key="4">
    <source>
        <dbReference type="ARBA" id="ARBA00016009"/>
    </source>
</evidence>
<evidence type="ECO:0000256" key="1">
    <source>
        <dbReference type="ARBA" id="ARBA00004123"/>
    </source>
</evidence>
<evidence type="ECO:0000256" key="8">
    <source>
        <dbReference type="RuleBase" id="RU004398"/>
    </source>
</evidence>
<dbReference type="InterPro" id="IPR036504">
    <property type="entry name" value="CGI121/TPRKB_sf"/>
</dbReference>
<name>A0A2J6Q3P4_9HELO</name>
<protein>
    <recommendedName>
        <fullName evidence="4">EKC/KEOPS complex subunit CGI121</fullName>
    </recommendedName>
    <alternativeName>
        <fullName evidence="3">EKC/KEOPS complex subunit cgi121</fullName>
    </alternativeName>
</protein>
<dbReference type="EMBL" id="KZ613483">
    <property type="protein sequence ID" value="PMD20871.1"/>
    <property type="molecule type" value="Genomic_DNA"/>
</dbReference>
<dbReference type="OrthoDB" id="329139at2759"/>
<evidence type="ECO:0000256" key="5">
    <source>
        <dbReference type="ARBA" id="ARBA00022694"/>
    </source>
</evidence>
<comment type="similarity">
    <text evidence="2 8">Belongs to the CGI121/TPRKB family.</text>
</comment>
<accession>A0A2J6Q3P4</accession>
<evidence type="ECO:0000256" key="7">
    <source>
        <dbReference type="ARBA" id="ARBA00025043"/>
    </source>
</evidence>